<dbReference type="Gene3D" id="1.20.81.30">
    <property type="entry name" value="Type II secretion system (T2SS), domain F"/>
    <property type="match status" value="2"/>
</dbReference>
<evidence type="ECO:0000313" key="10">
    <source>
        <dbReference type="Proteomes" id="UP000198833"/>
    </source>
</evidence>
<dbReference type="OrthoDB" id="2134211at2"/>
<sequence length="356" mass="41756">MATLMSKPINILKSSKAKYLIRPRDRAYFLLTLADLAQQGFSMNQSLEFMEVLLPRYSANFQFIREQLLKGLPFETSLKEMGYSSSLIAQIFFAEKQGRFVQGLYDASRQIQQIQKDRETIIKVLTYPLFLLVCIVVMLFGVRSFILPQMLSFISEVTYQESLLVQILVNFFRYLPQILTGIGILLIFSYCGINYYLLRMPLLKRYQKCVKVPLFGRWLRYYGSYKLTYQFAFFFEAGFSMQQIIHFLRQYPLDAFLTEMAAHLAAGFESGHHLEDQLKQVNIFTAELPLVIRRGTMISALSHQCRIYSERLYQELIKDIRRKISYIQPVLFSWIALLIISMYLLMMLPLLTMQTF</sequence>
<evidence type="ECO:0000313" key="9">
    <source>
        <dbReference type="EMBL" id="SEP78946.1"/>
    </source>
</evidence>
<dbReference type="InterPro" id="IPR018076">
    <property type="entry name" value="T2SS_GspF_dom"/>
</dbReference>
<evidence type="ECO:0000256" key="5">
    <source>
        <dbReference type="ARBA" id="ARBA00022989"/>
    </source>
</evidence>
<evidence type="ECO:0000256" key="7">
    <source>
        <dbReference type="SAM" id="Phobius"/>
    </source>
</evidence>
<dbReference type="Pfam" id="PF00482">
    <property type="entry name" value="T2SSF"/>
    <property type="match status" value="2"/>
</dbReference>
<evidence type="ECO:0000259" key="8">
    <source>
        <dbReference type="Pfam" id="PF00482"/>
    </source>
</evidence>
<dbReference type="STRING" id="89093.SAMN04488558_10250"/>
<dbReference type="PANTHER" id="PTHR30012">
    <property type="entry name" value="GENERAL SECRETION PATHWAY PROTEIN"/>
    <property type="match status" value="1"/>
</dbReference>
<dbReference type="NCBIfam" id="NF041012">
    <property type="entry name" value="T4P_ComGB"/>
    <property type="match status" value="1"/>
</dbReference>
<keyword evidence="6 7" id="KW-0472">Membrane</keyword>
<feature type="transmembrane region" description="Helical" evidence="7">
    <location>
        <begin position="330"/>
        <end position="351"/>
    </location>
</feature>
<dbReference type="InterPro" id="IPR047692">
    <property type="entry name" value="T4P_ComGB"/>
</dbReference>
<feature type="domain" description="Type II secretion system protein GspF" evidence="8">
    <location>
        <begin position="229"/>
        <end position="349"/>
    </location>
</feature>
<dbReference type="PANTHER" id="PTHR30012:SF0">
    <property type="entry name" value="TYPE II SECRETION SYSTEM PROTEIN F-RELATED"/>
    <property type="match status" value="1"/>
</dbReference>
<dbReference type="InterPro" id="IPR003004">
    <property type="entry name" value="GspF/PilC"/>
</dbReference>
<accession>A0A1H9AQ95</accession>
<dbReference type="AlphaFoldDB" id="A0A1H9AQ95"/>
<gene>
    <name evidence="9" type="ORF">SAMN04488558_10250</name>
</gene>
<dbReference type="EMBL" id="FOEN01000002">
    <property type="protein sequence ID" value="SEP78946.1"/>
    <property type="molecule type" value="Genomic_DNA"/>
</dbReference>
<name>A0A1H9AQ95_9LACT</name>
<protein>
    <submittedName>
        <fullName evidence="9">Type II secretion system (T2SS), protein F</fullName>
    </submittedName>
</protein>
<keyword evidence="10" id="KW-1185">Reference proteome</keyword>
<evidence type="ECO:0000256" key="4">
    <source>
        <dbReference type="ARBA" id="ARBA00022692"/>
    </source>
</evidence>
<comment type="similarity">
    <text evidence="2">Belongs to the GSP F family.</text>
</comment>
<dbReference type="GO" id="GO:0005886">
    <property type="term" value="C:plasma membrane"/>
    <property type="evidence" value="ECO:0007669"/>
    <property type="project" value="UniProtKB-SubCell"/>
</dbReference>
<keyword evidence="5 7" id="KW-1133">Transmembrane helix</keyword>
<keyword evidence="3" id="KW-1003">Cell membrane</keyword>
<proteinExistence type="inferred from homology"/>
<comment type="subcellular location">
    <subcellularLocation>
        <location evidence="1">Cell membrane</location>
        <topology evidence="1">Multi-pass membrane protein</topology>
    </subcellularLocation>
</comment>
<evidence type="ECO:0000256" key="2">
    <source>
        <dbReference type="ARBA" id="ARBA00005745"/>
    </source>
</evidence>
<organism evidence="9 10">
    <name type="scientific">Ignavigranum ruoffiae</name>
    <dbReference type="NCBI Taxonomy" id="89093"/>
    <lineage>
        <taxon>Bacteria</taxon>
        <taxon>Bacillati</taxon>
        <taxon>Bacillota</taxon>
        <taxon>Bacilli</taxon>
        <taxon>Lactobacillales</taxon>
        <taxon>Aerococcaceae</taxon>
        <taxon>Ignavigranum</taxon>
    </lineage>
</organism>
<dbReference type="Proteomes" id="UP000198833">
    <property type="component" value="Unassembled WGS sequence"/>
</dbReference>
<reference evidence="9 10" key="1">
    <citation type="submission" date="2016-10" db="EMBL/GenBank/DDBJ databases">
        <authorList>
            <person name="de Groot N.N."/>
        </authorList>
    </citation>
    <scope>NUCLEOTIDE SEQUENCE [LARGE SCALE GENOMIC DNA]</scope>
    <source>
        <strain evidence="9 10">DSM 15695</strain>
    </source>
</reference>
<evidence type="ECO:0000256" key="3">
    <source>
        <dbReference type="ARBA" id="ARBA00022475"/>
    </source>
</evidence>
<evidence type="ECO:0000256" key="1">
    <source>
        <dbReference type="ARBA" id="ARBA00004651"/>
    </source>
</evidence>
<feature type="transmembrane region" description="Helical" evidence="7">
    <location>
        <begin position="178"/>
        <end position="198"/>
    </location>
</feature>
<keyword evidence="4 7" id="KW-0812">Transmembrane</keyword>
<feature type="domain" description="Type II secretion system protein GspF" evidence="8">
    <location>
        <begin position="29"/>
        <end position="148"/>
    </location>
</feature>
<evidence type="ECO:0000256" key="6">
    <source>
        <dbReference type="ARBA" id="ARBA00023136"/>
    </source>
</evidence>
<dbReference type="RefSeq" id="WP_092570406.1">
    <property type="nucleotide sequence ID" value="NZ_CP149446.1"/>
</dbReference>
<feature type="transmembrane region" description="Helical" evidence="7">
    <location>
        <begin position="124"/>
        <end position="146"/>
    </location>
</feature>
<dbReference type="InterPro" id="IPR042094">
    <property type="entry name" value="T2SS_GspF_sf"/>
</dbReference>